<organism evidence="1 2">
    <name type="scientific">Shinella zoogloeoides</name>
    <name type="common">Crabtreella saccharophila</name>
    <dbReference type="NCBI Taxonomy" id="352475"/>
    <lineage>
        <taxon>Bacteria</taxon>
        <taxon>Pseudomonadati</taxon>
        <taxon>Pseudomonadota</taxon>
        <taxon>Alphaproteobacteria</taxon>
        <taxon>Hyphomicrobiales</taxon>
        <taxon>Rhizobiaceae</taxon>
        <taxon>Shinella</taxon>
    </lineage>
</organism>
<name>A0A6N8TI31_SHIZO</name>
<dbReference type="InterPro" id="IPR013078">
    <property type="entry name" value="His_Pase_superF_clade-1"/>
</dbReference>
<protein>
    <submittedName>
        <fullName evidence="1">Histidine phosphatase family protein</fullName>
    </submittedName>
</protein>
<dbReference type="EMBL" id="WUML01000025">
    <property type="protein sequence ID" value="MXO02599.1"/>
    <property type="molecule type" value="Genomic_DNA"/>
</dbReference>
<sequence length="204" mass="22145">MSDETRETGQKPARATRLTLLCRGATAANRLSRLSCDEPLLARERERAERLAPLLPAVDAVFCAPETSARETAALLGLPPTIAEPLRDMDYGRWSGLALEDIAAQNPRDLQHWLSDPAAAPHGGESFEAARTRCTTWLDGRHAAGGHLLAITHATVLKLMLAHVLNAPLQAIWRTDVEPLGALTLTSNGQRWALRFFGSPLAFG</sequence>
<dbReference type="OrthoDB" id="7502553at2"/>
<gene>
    <name evidence="1" type="ORF">GR156_19980</name>
</gene>
<comment type="caution">
    <text evidence="1">The sequence shown here is derived from an EMBL/GenBank/DDBJ whole genome shotgun (WGS) entry which is preliminary data.</text>
</comment>
<dbReference type="Gene3D" id="3.40.50.1240">
    <property type="entry name" value="Phosphoglycerate mutase-like"/>
    <property type="match status" value="1"/>
</dbReference>
<proteinExistence type="predicted"/>
<dbReference type="Pfam" id="PF00300">
    <property type="entry name" value="His_Phos_1"/>
    <property type="match status" value="1"/>
</dbReference>
<dbReference type="AlphaFoldDB" id="A0A6N8TI31"/>
<evidence type="ECO:0000313" key="1">
    <source>
        <dbReference type="EMBL" id="MXO02599.1"/>
    </source>
</evidence>
<dbReference type="SUPFAM" id="SSF53254">
    <property type="entry name" value="Phosphoglycerate mutase-like"/>
    <property type="match status" value="1"/>
</dbReference>
<dbReference type="InterPro" id="IPR029033">
    <property type="entry name" value="His_PPase_superfam"/>
</dbReference>
<dbReference type="Proteomes" id="UP000440304">
    <property type="component" value="Unassembled WGS sequence"/>
</dbReference>
<reference evidence="1 2" key="1">
    <citation type="submission" date="2019-12" db="EMBL/GenBank/DDBJ databases">
        <title>Shinella granuli gen. nov., sp. nov., and proposal of the reclassification of Zoogloea ramigera ATCC 19623 as Shinella zoogloeoides sp. nov.</title>
        <authorList>
            <person name="Gao J."/>
        </authorList>
    </citation>
    <scope>NUCLEOTIDE SEQUENCE [LARGE SCALE GENOMIC DNA]</scope>
    <source>
        <strain evidence="1 2">DSM 287</strain>
    </source>
</reference>
<accession>A0A6N8TI31</accession>
<dbReference type="RefSeq" id="WP_160787849.1">
    <property type="nucleotide sequence ID" value="NZ_CP086610.1"/>
</dbReference>
<evidence type="ECO:0000313" key="2">
    <source>
        <dbReference type="Proteomes" id="UP000440304"/>
    </source>
</evidence>